<evidence type="ECO:0000313" key="2">
    <source>
        <dbReference type="EMBL" id="KLU87914.1"/>
    </source>
</evidence>
<sequence length="173" mass="17567">MSAPDDAYANSPPPPPPKERPLSQTSSHGIRIVPYSPPRLSRDERTASQSSSATASSRPLSGSQQPSRPASQQYQYQPHVAAERGASGGGRGGVGTTSRSPREGDLVDSRVYAAAVSQGRATSSSAGSAAAAKDVLVSGTKPAAPQSERASSAAPPRTPPSAADWPPTPAGRA</sequence>
<feature type="compositionally biased region" description="Low complexity" evidence="1">
    <location>
        <begin position="47"/>
        <end position="63"/>
    </location>
</feature>
<feature type="compositionally biased region" description="Low complexity" evidence="1">
    <location>
        <begin position="121"/>
        <end position="132"/>
    </location>
</feature>
<reference evidence="2" key="2">
    <citation type="submission" date="2011-03" db="EMBL/GenBank/DDBJ databases">
        <title>Annotation of Magnaporthe poae ATCC 64411.</title>
        <authorList>
            <person name="Ma L.-J."/>
            <person name="Dead R."/>
            <person name="Young S.K."/>
            <person name="Zeng Q."/>
            <person name="Gargeya S."/>
            <person name="Fitzgerald M."/>
            <person name="Haas B."/>
            <person name="Abouelleil A."/>
            <person name="Alvarado L."/>
            <person name="Arachchi H.M."/>
            <person name="Berlin A."/>
            <person name="Brown A."/>
            <person name="Chapman S.B."/>
            <person name="Chen Z."/>
            <person name="Dunbar C."/>
            <person name="Freedman E."/>
            <person name="Gearin G."/>
            <person name="Gellesch M."/>
            <person name="Goldberg J."/>
            <person name="Griggs A."/>
            <person name="Gujja S."/>
            <person name="Heiman D."/>
            <person name="Howarth C."/>
            <person name="Larson L."/>
            <person name="Lui A."/>
            <person name="MacDonald P.J.P."/>
            <person name="Mehta T."/>
            <person name="Montmayeur A."/>
            <person name="Murphy C."/>
            <person name="Neiman D."/>
            <person name="Pearson M."/>
            <person name="Priest M."/>
            <person name="Roberts A."/>
            <person name="Saif S."/>
            <person name="Shea T."/>
            <person name="Shenoy N."/>
            <person name="Sisk P."/>
            <person name="Stolte C."/>
            <person name="Sykes S."/>
            <person name="Yandava C."/>
            <person name="Wortman J."/>
            <person name="Nusbaum C."/>
            <person name="Birren B."/>
        </authorList>
    </citation>
    <scope>NUCLEOTIDE SEQUENCE</scope>
    <source>
        <strain evidence="2">ATCC 64411</strain>
    </source>
</reference>
<proteinExistence type="predicted"/>
<dbReference type="EMBL" id="GL876970">
    <property type="protein sequence ID" value="KLU87914.1"/>
    <property type="molecule type" value="Genomic_DNA"/>
</dbReference>
<feature type="non-terminal residue" evidence="2">
    <location>
        <position position="173"/>
    </location>
</feature>
<reference evidence="2" key="1">
    <citation type="submission" date="2010-05" db="EMBL/GenBank/DDBJ databases">
        <title>The Genome Sequence of Magnaporthe poae strain ATCC 64411.</title>
        <authorList>
            <consortium name="The Broad Institute Genome Sequencing Platform"/>
            <consortium name="Broad Institute Genome Sequencing Center for Infectious Disease"/>
            <person name="Ma L.-J."/>
            <person name="Dead R."/>
            <person name="Young S."/>
            <person name="Zeng Q."/>
            <person name="Koehrsen M."/>
            <person name="Alvarado L."/>
            <person name="Berlin A."/>
            <person name="Chapman S.B."/>
            <person name="Chen Z."/>
            <person name="Freedman E."/>
            <person name="Gellesch M."/>
            <person name="Goldberg J."/>
            <person name="Griggs A."/>
            <person name="Gujja S."/>
            <person name="Heilman E.R."/>
            <person name="Heiman D."/>
            <person name="Hepburn T."/>
            <person name="Howarth C."/>
            <person name="Jen D."/>
            <person name="Larson L."/>
            <person name="Mehta T."/>
            <person name="Neiman D."/>
            <person name="Pearson M."/>
            <person name="Roberts A."/>
            <person name="Saif S."/>
            <person name="Shea T."/>
            <person name="Shenoy N."/>
            <person name="Sisk P."/>
            <person name="Stolte C."/>
            <person name="Sykes S."/>
            <person name="Walk T."/>
            <person name="White J."/>
            <person name="Yandava C."/>
            <person name="Haas B."/>
            <person name="Nusbaum C."/>
            <person name="Birren B."/>
        </authorList>
    </citation>
    <scope>NUCLEOTIDE SEQUENCE</scope>
    <source>
        <strain evidence="2">ATCC 64411</strain>
    </source>
</reference>
<dbReference type="AlphaFoldDB" id="A0A0H2UCD0"/>
<feature type="compositionally biased region" description="Polar residues" evidence="1">
    <location>
        <begin position="64"/>
        <end position="76"/>
    </location>
</feature>
<feature type="compositionally biased region" description="Gly residues" evidence="1">
    <location>
        <begin position="86"/>
        <end position="95"/>
    </location>
</feature>
<evidence type="ECO:0000256" key="1">
    <source>
        <dbReference type="SAM" id="MobiDB-lite"/>
    </source>
</evidence>
<accession>A0A0H2UCD0</accession>
<feature type="region of interest" description="Disordered" evidence="1">
    <location>
        <begin position="1"/>
        <end position="173"/>
    </location>
</feature>
<name>A0A0H2UCD0_MAGP6</name>
<protein>
    <submittedName>
        <fullName evidence="2">Uncharacterized protein</fullName>
    </submittedName>
</protein>
<gene>
    <name evidence="2" type="ORF">MAPG_06904</name>
</gene>
<organism evidence="2">
    <name type="scientific">Magnaporthiopsis poae (strain ATCC 64411 / 73-15)</name>
    <name type="common">Kentucky bluegrass fungus</name>
    <name type="synonym">Magnaporthe poae</name>
    <dbReference type="NCBI Taxonomy" id="644358"/>
    <lineage>
        <taxon>Eukaryota</taxon>
        <taxon>Fungi</taxon>
        <taxon>Dikarya</taxon>
        <taxon>Ascomycota</taxon>
        <taxon>Pezizomycotina</taxon>
        <taxon>Sordariomycetes</taxon>
        <taxon>Sordariomycetidae</taxon>
        <taxon>Magnaporthales</taxon>
        <taxon>Magnaporthaceae</taxon>
        <taxon>Magnaporthiopsis</taxon>
    </lineage>
</organism>
<feature type="compositionally biased region" description="Low complexity" evidence="1">
    <location>
        <begin position="142"/>
        <end position="163"/>
    </location>
</feature>
<dbReference type="VEuPathDB" id="FungiDB:MAPG_06904"/>